<dbReference type="InterPro" id="IPR036291">
    <property type="entry name" value="NAD(P)-bd_dom_sf"/>
</dbReference>
<proteinExistence type="inferred from homology"/>
<reference evidence="4 5" key="1">
    <citation type="submission" date="2019-03" db="EMBL/GenBank/DDBJ databases">
        <title>Sequencing 23 genomes of Wallemia ichthyophaga.</title>
        <authorList>
            <person name="Gostincar C."/>
        </authorList>
    </citation>
    <scope>NUCLEOTIDE SEQUENCE [LARGE SCALE GENOMIC DNA]</scope>
    <source>
        <strain evidence="4 5">EXF-5753</strain>
    </source>
</reference>
<dbReference type="InterPro" id="IPR051164">
    <property type="entry name" value="NmrA-like_oxidored"/>
</dbReference>
<name>A0A4V4LSW4_9BASI</name>
<accession>A0A4V4LSW4</accession>
<dbReference type="PANTHER" id="PTHR42748:SF7">
    <property type="entry name" value="NMRA LIKE REDOX SENSOR 1-RELATED"/>
    <property type="match status" value="1"/>
</dbReference>
<dbReference type="Gene3D" id="3.90.25.10">
    <property type="entry name" value="UDP-galactose 4-epimerase, domain 1"/>
    <property type="match status" value="1"/>
</dbReference>
<dbReference type="AlphaFoldDB" id="A0A4V4LSW4"/>
<comment type="similarity">
    <text evidence="1">Belongs to the NmrA-type oxidoreductase family.</text>
</comment>
<dbReference type="InterPro" id="IPR008030">
    <property type="entry name" value="NmrA-like"/>
</dbReference>
<organism evidence="4 5">
    <name type="scientific">Wallemia hederae</name>
    <dbReference type="NCBI Taxonomy" id="1540922"/>
    <lineage>
        <taxon>Eukaryota</taxon>
        <taxon>Fungi</taxon>
        <taxon>Dikarya</taxon>
        <taxon>Basidiomycota</taxon>
        <taxon>Wallemiomycotina</taxon>
        <taxon>Wallemiomycetes</taxon>
        <taxon>Wallemiales</taxon>
        <taxon>Wallemiaceae</taxon>
        <taxon>Wallemia</taxon>
    </lineage>
</organism>
<dbReference type="PANTHER" id="PTHR42748">
    <property type="entry name" value="NITROGEN METABOLITE REPRESSION PROTEIN NMRA FAMILY MEMBER"/>
    <property type="match status" value="1"/>
</dbReference>
<evidence type="ECO:0000256" key="1">
    <source>
        <dbReference type="ARBA" id="ARBA00006328"/>
    </source>
</evidence>
<dbReference type="OrthoDB" id="9997102at2759"/>
<dbReference type="Pfam" id="PF05368">
    <property type="entry name" value="NmrA"/>
    <property type="match status" value="1"/>
</dbReference>
<dbReference type="EMBL" id="SPNW01000063">
    <property type="protein sequence ID" value="TIA87143.1"/>
    <property type="molecule type" value="Genomic_DNA"/>
</dbReference>
<comment type="caution">
    <text evidence="4">The sequence shown here is derived from an EMBL/GenBank/DDBJ whole genome shotgun (WGS) entry which is preliminary data.</text>
</comment>
<protein>
    <recommendedName>
        <fullName evidence="3">NmrA-like domain-containing protein</fullName>
    </recommendedName>
</protein>
<feature type="domain" description="NmrA-like" evidence="3">
    <location>
        <begin position="3"/>
        <end position="252"/>
    </location>
</feature>
<evidence type="ECO:0000313" key="5">
    <source>
        <dbReference type="Proteomes" id="UP000310189"/>
    </source>
</evidence>
<keyword evidence="2" id="KW-0521">NADP</keyword>
<dbReference type="SUPFAM" id="SSF51735">
    <property type="entry name" value="NAD(P)-binding Rossmann-fold domains"/>
    <property type="match status" value="1"/>
</dbReference>
<keyword evidence="5" id="KW-1185">Reference proteome</keyword>
<dbReference type="GO" id="GO:0005634">
    <property type="term" value="C:nucleus"/>
    <property type="evidence" value="ECO:0007669"/>
    <property type="project" value="TreeGrafter"/>
</dbReference>
<sequence>MFLITGATGQQGGATIKHLRDHKVRALVRNSNSEASKKLAAQGVELATGDLTNSDSIYDALEGCDGAFLVTTMIPNGPQDEIVQGKAFLEAAKRRNINHIVYTSVDGAERNSGVPHFESKGEVERLIAASGLKHTIVRPVAFMDNFPKRSGIMSFLTLGLFSAAIYDKKVQLISAYDIGRVSATALKDPARYAGRVIPLASEALTVSEMQNAYKEAHGSLAWKAYLPGFTISFLSSDFSKMFYWFRNHGYKADIPSLRQEFPGMLTFSQWLKSKD</sequence>
<dbReference type="Proteomes" id="UP000310189">
    <property type="component" value="Unassembled WGS sequence"/>
</dbReference>
<evidence type="ECO:0000259" key="3">
    <source>
        <dbReference type="Pfam" id="PF05368"/>
    </source>
</evidence>
<dbReference type="Gene3D" id="3.40.50.720">
    <property type="entry name" value="NAD(P)-binding Rossmann-like Domain"/>
    <property type="match status" value="1"/>
</dbReference>
<dbReference type="CDD" id="cd05251">
    <property type="entry name" value="NmrA_like_SDR_a"/>
    <property type="match status" value="1"/>
</dbReference>
<evidence type="ECO:0000313" key="4">
    <source>
        <dbReference type="EMBL" id="TIA87143.1"/>
    </source>
</evidence>
<evidence type="ECO:0000256" key="2">
    <source>
        <dbReference type="ARBA" id="ARBA00022857"/>
    </source>
</evidence>
<gene>
    <name evidence="4" type="ORF">E3P99_03369</name>
</gene>